<evidence type="ECO:0000313" key="3">
    <source>
        <dbReference type="Proteomes" id="UP000664073"/>
    </source>
</evidence>
<protein>
    <submittedName>
        <fullName evidence="2">Uncharacterized protein</fullName>
    </submittedName>
</protein>
<dbReference type="AlphaFoldDB" id="A0A939KQG0"/>
<dbReference type="Proteomes" id="UP000664073">
    <property type="component" value="Unassembled WGS sequence"/>
</dbReference>
<gene>
    <name evidence="2" type="ORF">J2D77_09025</name>
</gene>
<reference evidence="2" key="1">
    <citation type="submission" date="2021-03" db="EMBL/GenBank/DDBJ databases">
        <title>The complete genome sequence of Acetobacter sp. TBRC 12339.</title>
        <authorList>
            <person name="Charoenyingcharoen P."/>
            <person name="Yukphan P."/>
        </authorList>
    </citation>
    <scope>NUCLEOTIDE SEQUENCE</scope>
    <source>
        <strain evidence="2">TBRC 12339</strain>
    </source>
</reference>
<feature type="compositionally biased region" description="Pro residues" evidence="1">
    <location>
        <begin position="1"/>
        <end position="16"/>
    </location>
</feature>
<sequence length="132" mass="14715">MACAPAPPRPNPPPMPEISAVRGRPRKGETSEQASARREAARVSKSFAPLTLCPAHLAGRQHNAANRRKIDLFRAMADTLFANADQMEQWRKACAASNNPDGAATWQRLANHTRNEAHEYVRRADRLQEHAR</sequence>
<feature type="region of interest" description="Disordered" evidence="1">
    <location>
        <begin position="1"/>
        <end position="43"/>
    </location>
</feature>
<comment type="caution">
    <text evidence="2">The sequence shown here is derived from an EMBL/GenBank/DDBJ whole genome shotgun (WGS) entry which is preliminary data.</text>
</comment>
<evidence type="ECO:0000313" key="2">
    <source>
        <dbReference type="EMBL" id="MBO1325287.1"/>
    </source>
</evidence>
<dbReference type="RefSeq" id="WP_207845926.1">
    <property type="nucleotide sequence ID" value="NZ_JAFVMH010000003.1"/>
</dbReference>
<feature type="compositionally biased region" description="Basic and acidic residues" evidence="1">
    <location>
        <begin position="26"/>
        <end position="42"/>
    </location>
</feature>
<accession>A0A939KQG0</accession>
<name>A0A939KQG0_9PROT</name>
<dbReference type="EMBL" id="JAFVMH010000003">
    <property type="protein sequence ID" value="MBO1325287.1"/>
    <property type="molecule type" value="Genomic_DNA"/>
</dbReference>
<keyword evidence="3" id="KW-1185">Reference proteome</keyword>
<evidence type="ECO:0000256" key="1">
    <source>
        <dbReference type="SAM" id="MobiDB-lite"/>
    </source>
</evidence>
<organism evidence="2 3">
    <name type="scientific">Acetobacter garciniae</name>
    <dbReference type="NCBI Taxonomy" id="2817435"/>
    <lineage>
        <taxon>Bacteria</taxon>
        <taxon>Pseudomonadati</taxon>
        <taxon>Pseudomonadota</taxon>
        <taxon>Alphaproteobacteria</taxon>
        <taxon>Acetobacterales</taxon>
        <taxon>Acetobacteraceae</taxon>
        <taxon>Acetobacter</taxon>
    </lineage>
</organism>
<proteinExistence type="predicted"/>